<dbReference type="SUPFAM" id="SSF46689">
    <property type="entry name" value="Homeodomain-like"/>
    <property type="match status" value="1"/>
</dbReference>
<dbReference type="Proteomes" id="UP000652755">
    <property type="component" value="Unassembled WGS sequence"/>
</dbReference>
<dbReference type="Gene3D" id="1.10.8.60">
    <property type="match status" value="1"/>
</dbReference>
<dbReference type="SMART" id="SM00382">
    <property type="entry name" value="AAA"/>
    <property type="match status" value="1"/>
</dbReference>
<keyword evidence="3" id="KW-0805">Transcription regulation</keyword>
<dbReference type="SMART" id="SM00448">
    <property type="entry name" value="REC"/>
    <property type="match status" value="1"/>
</dbReference>
<dbReference type="InterPro" id="IPR003593">
    <property type="entry name" value="AAA+_ATPase"/>
</dbReference>
<feature type="domain" description="Sigma-54 factor interaction" evidence="7">
    <location>
        <begin position="339"/>
        <end position="568"/>
    </location>
</feature>
<keyword evidence="4" id="KW-0238">DNA-binding</keyword>
<dbReference type="Pfam" id="PF00158">
    <property type="entry name" value="Sigma54_activat"/>
    <property type="match status" value="1"/>
</dbReference>
<proteinExistence type="predicted"/>
<dbReference type="InterPro" id="IPR025662">
    <property type="entry name" value="Sigma_54_int_dom_ATP-bd_1"/>
</dbReference>
<dbReference type="InterPro" id="IPR002078">
    <property type="entry name" value="Sigma_54_int"/>
</dbReference>
<evidence type="ECO:0000256" key="1">
    <source>
        <dbReference type="ARBA" id="ARBA00022741"/>
    </source>
</evidence>
<evidence type="ECO:0000256" key="6">
    <source>
        <dbReference type="PROSITE-ProRule" id="PRU00169"/>
    </source>
</evidence>
<gene>
    <name evidence="9" type="ORF">H7U22_10760</name>
</gene>
<keyword evidence="6" id="KW-0597">Phosphoprotein</keyword>
<dbReference type="PROSITE" id="PS50045">
    <property type="entry name" value="SIGMA54_INTERACT_4"/>
    <property type="match status" value="1"/>
</dbReference>
<dbReference type="SUPFAM" id="SSF52172">
    <property type="entry name" value="CheY-like"/>
    <property type="match status" value="1"/>
</dbReference>
<feature type="modified residue" description="4-aspartylphosphate" evidence="6">
    <location>
        <position position="54"/>
    </location>
</feature>
<dbReference type="Gene3D" id="3.40.50.2300">
    <property type="match status" value="1"/>
</dbReference>
<dbReference type="CDD" id="cd17534">
    <property type="entry name" value="REC_DC-like"/>
    <property type="match status" value="1"/>
</dbReference>
<keyword evidence="2" id="KW-0067">ATP-binding</keyword>
<feature type="domain" description="Response regulatory" evidence="8">
    <location>
        <begin position="4"/>
        <end position="118"/>
    </location>
</feature>
<dbReference type="PROSITE" id="PS00688">
    <property type="entry name" value="SIGMA54_INTERACT_3"/>
    <property type="match status" value="1"/>
</dbReference>
<name>A0ABR7KT39_9SPHI</name>
<dbReference type="InterPro" id="IPR025943">
    <property type="entry name" value="Sigma_54_int_dom_ATP-bd_2"/>
</dbReference>
<dbReference type="InterPro" id="IPR025944">
    <property type="entry name" value="Sigma_54_int_dom_CS"/>
</dbReference>
<dbReference type="PROSITE" id="PS50110">
    <property type="entry name" value="RESPONSE_REGULATORY"/>
    <property type="match status" value="1"/>
</dbReference>
<keyword evidence="1" id="KW-0547">Nucleotide-binding</keyword>
<organism evidence="9 10">
    <name type="scientific">Pedobacter fastidiosus</name>
    <dbReference type="NCBI Taxonomy" id="2765361"/>
    <lineage>
        <taxon>Bacteria</taxon>
        <taxon>Pseudomonadati</taxon>
        <taxon>Bacteroidota</taxon>
        <taxon>Sphingobacteriia</taxon>
        <taxon>Sphingobacteriales</taxon>
        <taxon>Sphingobacteriaceae</taxon>
        <taxon>Pedobacter</taxon>
    </lineage>
</organism>
<dbReference type="PANTHER" id="PTHR32071">
    <property type="entry name" value="TRANSCRIPTIONAL REGULATORY PROTEIN"/>
    <property type="match status" value="1"/>
</dbReference>
<evidence type="ECO:0000256" key="5">
    <source>
        <dbReference type="ARBA" id="ARBA00023163"/>
    </source>
</evidence>
<evidence type="ECO:0000313" key="10">
    <source>
        <dbReference type="Proteomes" id="UP000652755"/>
    </source>
</evidence>
<evidence type="ECO:0000256" key="3">
    <source>
        <dbReference type="ARBA" id="ARBA00023015"/>
    </source>
</evidence>
<evidence type="ECO:0000259" key="8">
    <source>
        <dbReference type="PROSITE" id="PS50110"/>
    </source>
</evidence>
<protein>
    <submittedName>
        <fullName evidence="9">Sigma 54-interacting transcriptional regulator</fullName>
    </submittedName>
</protein>
<dbReference type="Pfam" id="PF25601">
    <property type="entry name" value="AAA_lid_14"/>
    <property type="match status" value="1"/>
</dbReference>
<keyword evidence="5" id="KW-0804">Transcription</keyword>
<evidence type="ECO:0000256" key="4">
    <source>
        <dbReference type="ARBA" id="ARBA00023125"/>
    </source>
</evidence>
<dbReference type="InterPro" id="IPR001789">
    <property type="entry name" value="Sig_transdc_resp-reg_receiver"/>
</dbReference>
<reference evidence="9 10" key="1">
    <citation type="submission" date="2020-08" db="EMBL/GenBank/DDBJ databases">
        <authorList>
            <person name="Sun Q."/>
            <person name="Inoue M."/>
        </authorList>
    </citation>
    <scope>NUCLEOTIDE SEQUENCE [LARGE SCALE GENOMIC DNA]</scope>
    <source>
        <strain evidence="9 10">CCM 8938</strain>
    </source>
</reference>
<sequence length="652" mass="72778">MNKKILIVEDEFIVANDLSIILENAGYEVCGIADSVEEAKEMIGKYGPELVLLDIHLKGQLTGIDLAKQLGEQNIAFVYLSANSNQKILEEAKATSPYGFMVKPFREKDVLVSLEIAQYLHEQNMLVRKNSELLLQGTLADLLAETGSWAEKFLKLAKLLQPQIPFDYLAIGMKNMDILPYRGISFLRMGFNEYQTIGFDELLNISGLKKQELLKIQEPSADDSQSQIYNDADFMSASQQNAEKNLIRRAFKMMSNLSLFIPVNGHNGFTISFYSRKNDTYNSKHLRLTKRLQKPMGHAINGILNVDTRPEEATKATPINLISKNKGAKPFAKQGFEGIIGKSHLLLTALDHLTLVAPMDTSVLILGESGTGKERFAKSIHGMSLRKSKPMVTVNCAALPTHLIESELFGHEKGAFTGAVDRRIGKFEQANGGTIFLDEIGELPLESQAKLLRVLQEKEIERLGGRETLKVDVRVIAATNCNLEKEVSTGKFRLDLYYRLNIFPILLPALRERKEDLAELATFFVEKYGEKAGKPGMSLSTHALNEMAGYNWPGNVRELEHLIERSVLLNRGLIIDHVITANKITDTEMPVETNRIKSIDDNERDYILSVLKKCNGRISGPGGAAELLEVPSTTLNSKMKRLGITRKHVSGY</sequence>
<evidence type="ECO:0000256" key="2">
    <source>
        <dbReference type="ARBA" id="ARBA00022840"/>
    </source>
</evidence>
<dbReference type="Gene3D" id="3.40.50.300">
    <property type="entry name" value="P-loop containing nucleotide triphosphate hydrolases"/>
    <property type="match status" value="1"/>
</dbReference>
<dbReference type="EMBL" id="JACRYL010000008">
    <property type="protein sequence ID" value="MBC6110903.1"/>
    <property type="molecule type" value="Genomic_DNA"/>
</dbReference>
<dbReference type="InterPro" id="IPR027417">
    <property type="entry name" value="P-loop_NTPase"/>
</dbReference>
<dbReference type="InterPro" id="IPR009057">
    <property type="entry name" value="Homeodomain-like_sf"/>
</dbReference>
<dbReference type="InterPro" id="IPR058031">
    <property type="entry name" value="AAA_lid_NorR"/>
</dbReference>
<dbReference type="PANTHER" id="PTHR32071:SF117">
    <property type="entry name" value="PTS-DEPENDENT DIHYDROXYACETONE KINASE OPERON REGULATORY PROTEIN-RELATED"/>
    <property type="match status" value="1"/>
</dbReference>
<dbReference type="Gene3D" id="1.10.10.60">
    <property type="entry name" value="Homeodomain-like"/>
    <property type="match status" value="1"/>
</dbReference>
<dbReference type="CDD" id="cd00009">
    <property type="entry name" value="AAA"/>
    <property type="match status" value="1"/>
</dbReference>
<evidence type="ECO:0000313" key="9">
    <source>
        <dbReference type="EMBL" id="MBC6110903.1"/>
    </source>
</evidence>
<accession>A0ABR7KT39</accession>
<dbReference type="SUPFAM" id="SSF52540">
    <property type="entry name" value="P-loop containing nucleoside triphosphate hydrolases"/>
    <property type="match status" value="1"/>
</dbReference>
<dbReference type="InterPro" id="IPR011006">
    <property type="entry name" value="CheY-like_superfamily"/>
</dbReference>
<evidence type="ECO:0000259" key="7">
    <source>
        <dbReference type="PROSITE" id="PS50045"/>
    </source>
</evidence>
<dbReference type="Pfam" id="PF00072">
    <property type="entry name" value="Response_reg"/>
    <property type="match status" value="1"/>
</dbReference>
<keyword evidence="10" id="KW-1185">Reference proteome</keyword>
<dbReference type="PROSITE" id="PS00676">
    <property type="entry name" value="SIGMA54_INTERACT_2"/>
    <property type="match status" value="1"/>
</dbReference>
<dbReference type="PROSITE" id="PS00675">
    <property type="entry name" value="SIGMA54_INTERACT_1"/>
    <property type="match status" value="1"/>
</dbReference>
<dbReference type="RefSeq" id="WP_187071372.1">
    <property type="nucleotide sequence ID" value="NZ_JACRYL010000008.1"/>
</dbReference>
<comment type="caution">
    <text evidence="9">The sequence shown here is derived from an EMBL/GenBank/DDBJ whole genome shotgun (WGS) entry which is preliminary data.</text>
</comment>